<keyword evidence="1" id="KW-0732">Signal</keyword>
<dbReference type="AlphaFoldDB" id="A0A9P9BUR6"/>
<evidence type="ECO:0000313" key="2">
    <source>
        <dbReference type="EMBL" id="KAH7037916.1"/>
    </source>
</evidence>
<dbReference type="RefSeq" id="XP_046017037.1">
    <property type="nucleotide sequence ID" value="XM_046163283.1"/>
</dbReference>
<sequence>MIAAAIVVVVLLSLGSHTTGSSTKRAAPRLPTSRRCSNDEQNKCVRWETRQAKNTSQTNNAFILYLLVRIWGPRVVTAILACWRAQHRCFWLVLVHALSLSIRGRVWKLSTSQPLHCCQKFLPGIFTGSIIRLAGQHETAAADQQ</sequence>
<dbReference type="Proteomes" id="UP000756346">
    <property type="component" value="Unassembled WGS sequence"/>
</dbReference>
<organism evidence="2 3">
    <name type="scientific">Microdochium trichocladiopsis</name>
    <dbReference type="NCBI Taxonomy" id="1682393"/>
    <lineage>
        <taxon>Eukaryota</taxon>
        <taxon>Fungi</taxon>
        <taxon>Dikarya</taxon>
        <taxon>Ascomycota</taxon>
        <taxon>Pezizomycotina</taxon>
        <taxon>Sordariomycetes</taxon>
        <taxon>Xylariomycetidae</taxon>
        <taxon>Xylariales</taxon>
        <taxon>Microdochiaceae</taxon>
        <taxon>Microdochium</taxon>
    </lineage>
</organism>
<evidence type="ECO:0000256" key="1">
    <source>
        <dbReference type="SAM" id="SignalP"/>
    </source>
</evidence>
<reference evidence="2" key="1">
    <citation type="journal article" date="2021" name="Nat. Commun.">
        <title>Genetic determinants of endophytism in the Arabidopsis root mycobiome.</title>
        <authorList>
            <person name="Mesny F."/>
            <person name="Miyauchi S."/>
            <person name="Thiergart T."/>
            <person name="Pickel B."/>
            <person name="Atanasova L."/>
            <person name="Karlsson M."/>
            <person name="Huettel B."/>
            <person name="Barry K.W."/>
            <person name="Haridas S."/>
            <person name="Chen C."/>
            <person name="Bauer D."/>
            <person name="Andreopoulos W."/>
            <person name="Pangilinan J."/>
            <person name="LaButti K."/>
            <person name="Riley R."/>
            <person name="Lipzen A."/>
            <person name="Clum A."/>
            <person name="Drula E."/>
            <person name="Henrissat B."/>
            <person name="Kohler A."/>
            <person name="Grigoriev I.V."/>
            <person name="Martin F.M."/>
            <person name="Hacquard S."/>
        </authorList>
    </citation>
    <scope>NUCLEOTIDE SEQUENCE</scope>
    <source>
        <strain evidence="2">MPI-CAGE-CH-0230</strain>
    </source>
</reference>
<feature type="chain" id="PRO_5040322789" description="Secreted protein" evidence="1">
    <location>
        <begin position="21"/>
        <end position="145"/>
    </location>
</feature>
<evidence type="ECO:0000313" key="3">
    <source>
        <dbReference type="Proteomes" id="UP000756346"/>
    </source>
</evidence>
<name>A0A9P9BUR6_9PEZI</name>
<proteinExistence type="predicted"/>
<protein>
    <recommendedName>
        <fullName evidence="4">Secreted protein</fullName>
    </recommendedName>
</protein>
<dbReference type="GeneID" id="70192829"/>
<evidence type="ECO:0008006" key="4">
    <source>
        <dbReference type="Google" id="ProtNLM"/>
    </source>
</evidence>
<comment type="caution">
    <text evidence="2">The sequence shown here is derived from an EMBL/GenBank/DDBJ whole genome shotgun (WGS) entry which is preliminary data.</text>
</comment>
<accession>A0A9P9BUR6</accession>
<dbReference type="EMBL" id="JAGTJQ010000002">
    <property type="protein sequence ID" value="KAH7037916.1"/>
    <property type="molecule type" value="Genomic_DNA"/>
</dbReference>
<gene>
    <name evidence="2" type="ORF">B0I36DRAFT_72827</name>
</gene>
<keyword evidence="3" id="KW-1185">Reference proteome</keyword>
<feature type="signal peptide" evidence="1">
    <location>
        <begin position="1"/>
        <end position="20"/>
    </location>
</feature>